<evidence type="ECO:0000256" key="2">
    <source>
        <dbReference type="ARBA" id="ARBA00022827"/>
    </source>
</evidence>
<sequence length="576" mass="64234">MPPEIFDVVVVGTGWNGLISAKTYLDFDANANLVLVDEQATIGGAWSDEKIYPGLFAQIKYGQFEYSFYPMRHEGVTKDGYISGQTINNYLKEFAAEFGLIQRTRLRTKVVQVTRRPDGGWRLNLESGKEAIECAKLIYASGAASHPVIPQWPCSERFNVPIVHSSEIRSHVDKLQKIRRATVIGAAKSAYDTVFLLLQYGVQVNWIIRENSAGPMAIMPPTILGICNTMDAVSTELVSHLGSSIMQTKGTGYWLFNRTFIGRSIAKIFWKTIAIIAARHAGYDKSPNAQKLKPVPHGNGIFWANAGLGCASVPNFWKAFHEGDCKVHKTEIASLSASNTVELSNGAHFDTDYIILCTGFDKSYHHFSAELQETLGLVSSTYEQVKWAKLEAKAEKKIDQLLPAIRESPITTVEVPSRSAHLEKLLHGPSRHYRRLIVPDIAAKGDRSIYFPGFIDTIYTPLVAEVQALWGVAFLLGLVDLPSQGDMEAEVADWNVWTRKRYLAQGKKHAYAIYDFFAYINLLLGDLGINGRRKSTALAELFLPKYPRDYKGITDEFRRALSTRQGKAYAKGTKVV</sequence>
<keyword evidence="2" id="KW-0274">FAD</keyword>
<name>A0A9P9WAD8_9PEZI</name>
<organism evidence="4 5">
    <name type="scientific">Neoarthrinium moseri</name>
    <dbReference type="NCBI Taxonomy" id="1658444"/>
    <lineage>
        <taxon>Eukaryota</taxon>
        <taxon>Fungi</taxon>
        <taxon>Dikarya</taxon>
        <taxon>Ascomycota</taxon>
        <taxon>Pezizomycotina</taxon>
        <taxon>Sordariomycetes</taxon>
        <taxon>Xylariomycetidae</taxon>
        <taxon>Amphisphaeriales</taxon>
        <taxon>Apiosporaceae</taxon>
        <taxon>Neoarthrinium</taxon>
    </lineage>
</organism>
<protein>
    <submittedName>
        <fullName evidence="4">Uncharacterized protein</fullName>
    </submittedName>
</protein>
<accession>A0A9P9WAD8</accession>
<comment type="caution">
    <text evidence="4">The sequence shown here is derived from an EMBL/GenBank/DDBJ whole genome shotgun (WGS) entry which is preliminary data.</text>
</comment>
<dbReference type="PANTHER" id="PTHR23023">
    <property type="entry name" value="DIMETHYLANILINE MONOOXYGENASE"/>
    <property type="match status" value="1"/>
</dbReference>
<dbReference type="SUPFAM" id="SSF51905">
    <property type="entry name" value="FAD/NAD(P)-binding domain"/>
    <property type="match status" value="2"/>
</dbReference>
<proteinExistence type="predicted"/>
<dbReference type="InterPro" id="IPR050346">
    <property type="entry name" value="FMO-like"/>
</dbReference>
<dbReference type="InterPro" id="IPR036188">
    <property type="entry name" value="FAD/NAD-bd_sf"/>
</dbReference>
<evidence type="ECO:0000313" key="5">
    <source>
        <dbReference type="Proteomes" id="UP000829685"/>
    </source>
</evidence>
<dbReference type="AlphaFoldDB" id="A0A9P9WAD8"/>
<dbReference type="EMBL" id="JAFIMR010000053">
    <property type="protein sequence ID" value="KAI1854388.1"/>
    <property type="molecule type" value="Genomic_DNA"/>
</dbReference>
<evidence type="ECO:0000256" key="1">
    <source>
        <dbReference type="ARBA" id="ARBA00022630"/>
    </source>
</evidence>
<keyword evidence="5" id="KW-1185">Reference proteome</keyword>
<keyword evidence="3" id="KW-0560">Oxidoreductase</keyword>
<keyword evidence="1" id="KW-0285">Flavoprotein</keyword>
<evidence type="ECO:0000256" key="3">
    <source>
        <dbReference type="ARBA" id="ARBA00023002"/>
    </source>
</evidence>
<dbReference type="GO" id="GO:0016491">
    <property type="term" value="F:oxidoreductase activity"/>
    <property type="evidence" value="ECO:0007669"/>
    <property type="project" value="UniProtKB-KW"/>
</dbReference>
<reference evidence="4" key="1">
    <citation type="submission" date="2021-03" db="EMBL/GenBank/DDBJ databases">
        <title>Revisited historic fungal species revealed as producer of novel bioactive compounds through whole genome sequencing and comparative genomics.</title>
        <authorList>
            <person name="Vignolle G.A."/>
            <person name="Hochenegger N."/>
            <person name="Mach R.L."/>
            <person name="Mach-Aigner A.R."/>
            <person name="Javad Rahimi M."/>
            <person name="Salim K.A."/>
            <person name="Chan C.M."/>
            <person name="Lim L.B.L."/>
            <person name="Cai F."/>
            <person name="Druzhinina I.S."/>
            <person name="U'Ren J.M."/>
            <person name="Derntl C."/>
        </authorList>
    </citation>
    <scope>NUCLEOTIDE SEQUENCE</scope>
    <source>
        <strain evidence="4">TUCIM 5799</strain>
    </source>
</reference>
<dbReference type="Pfam" id="PF13738">
    <property type="entry name" value="Pyr_redox_3"/>
    <property type="match status" value="1"/>
</dbReference>
<evidence type="ECO:0000313" key="4">
    <source>
        <dbReference type="EMBL" id="KAI1854388.1"/>
    </source>
</evidence>
<dbReference type="Gene3D" id="3.50.50.60">
    <property type="entry name" value="FAD/NAD(P)-binding domain"/>
    <property type="match status" value="2"/>
</dbReference>
<gene>
    <name evidence="4" type="ORF">JX265_012422</name>
</gene>
<dbReference type="Proteomes" id="UP000829685">
    <property type="component" value="Unassembled WGS sequence"/>
</dbReference>